<dbReference type="GO" id="GO:0030234">
    <property type="term" value="F:enzyme regulator activity"/>
    <property type="evidence" value="ECO:0007669"/>
    <property type="project" value="InterPro"/>
</dbReference>
<dbReference type="InterPro" id="IPR000717">
    <property type="entry name" value="PCI_dom"/>
</dbReference>
<protein>
    <submittedName>
        <fullName evidence="5">26S proteasome non-ATPase regulatory subunit</fullName>
    </submittedName>
</protein>
<feature type="domain" description="PCI" evidence="4">
    <location>
        <begin position="202"/>
        <end position="382"/>
    </location>
</feature>
<dbReference type="InterPro" id="IPR036390">
    <property type="entry name" value="WH_DNA-bd_sf"/>
</dbReference>
<dbReference type="SUPFAM" id="SSF46785">
    <property type="entry name" value="Winged helix' DNA-binding domain"/>
    <property type="match status" value="1"/>
</dbReference>
<dbReference type="Pfam" id="PF25573">
    <property type="entry name" value="TPR_PSMD3_N"/>
    <property type="match status" value="2"/>
</dbReference>
<dbReference type="InterPro" id="IPR050756">
    <property type="entry name" value="CSN3"/>
</dbReference>
<organism evidence="5 6">
    <name type="scientific">Boothiomyces macroporosus</name>
    <dbReference type="NCBI Taxonomy" id="261099"/>
    <lineage>
        <taxon>Eukaryota</taxon>
        <taxon>Fungi</taxon>
        <taxon>Fungi incertae sedis</taxon>
        <taxon>Chytridiomycota</taxon>
        <taxon>Chytridiomycota incertae sedis</taxon>
        <taxon>Chytridiomycetes</taxon>
        <taxon>Rhizophydiales</taxon>
        <taxon>Terramycetaceae</taxon>
        <taxon>Boothiomyces</taxon>
    </lineage>
</organism>
<gene>
    <name evidence="5" type="primary">RPN3</name>
    <name evidence="5" type="ORF">HK103_004681</name>
</gene>
<evidence type="ECO:0000256" key="2">
    <source>
        <dbReference type="ARBA" id="ARBA00022942"/>
    </source>
</evidence>
<accession>A0AAD5ULV6</accession>
<evidence type="ECO:0000313" key="5">
    <source>
        <dbReference type="EMBL" id="KAJ3261730.1"/>
    </source>
</evidence>
<dbReference type="PANTHER" id="PTHR10758:SF2">
    <property type="entry name" value="26S PROTEASOME NON-ATPASE REGULATORY SUBUNIT 3"/>
    <property type="match status" value="1"/>
</dbReference>
<feature type="coiled-coil region" evidence="3">
    <location>
        <begin position="419"/>
        <end position="446"/>
    </location>
</feature>
<evidence type="ECO:0000259" key="4">
    <source>
        <dbReference type="PROSITE" id="PS50250"/>
    </source>
</evidence>
<proteinExistence type="inferred from homology"/>
<dbReference type="EMBL" id="JADGKB010000004">
    <property type="protein sequence ID" value="KAJ3261730.1"/>
    <property type="molecule type" value="Genomic_DNA"/>
</dbReference>
<dbReference type="SMART" id="SM00088">
    <property type="entry name" value="PINT"/>
    <property type="match status" value="1"/>
</dbReference>
<dbReference type="PROSITE" id="PS50250">
    <property type="entry name" value="PCI"/>
    <property type="match status" value="1"/>
</dbReference>
<name>A0AAD5ULV6_9FUNG</name>
<dbReference type="GO" id="GO:0006511">
    <property type="term" value="P:ubiquitin-dependent protein catabolic process"/>
    <property type="evidence" value="ECO:0007669"/>
    <property type="project" value="TreeGrafter"/>
</dbReference>
<keyword evidence="6" id="KW-1185">Reference proteome</keyword>
<evidence type="ECO:0000256" key="1">
    <source>
        <dbReference type="ARBA" id="ARBA00007912"/>
    </source>
</evidence>
<dbReference type="PANTHER" id="PTHR10758">
    <property type="entry name" value="26S PROTEASOME NON-ATPASE REGULATORY SUBUNIT 3/COP9 SIGNALOSOME COMPLEX SUBUNIT 3"/>
    <property type="match status" value="1"/>
</dbReference>
<dbReference type="GO" id="GO:0042176">
    <property type="term" value="P:regulation of protein catabolic process"/>
    <property type="evidence" value="ECO:0007669"/>
    <property type="project" value="InterPro"/>
</dbReference>
<dbReference type="InterPro" id="IPR057985">
    <property type="entry name" value="TPR_PSMD3_N"/>
</dbReference>
<keyword evidence="3" id="KW-0175">Coiled coil</keyword>
<dbReference type="Pfam" id="PF08375">
    <property type="entry name" value="Rpn3_C"/>
    <property type="match status" value="1"/>
</dbReference>
<comment type="caution">
    <text evidence="5">The sequence shown here is derived from an EMBL/GenBank/DDBJ whole genome shotgun (WGS) entry which is preliminary data.</text>
</comment>
<keyword evidence="2 5" id="KW-0647">Proteasome</keyword>
<reference evidence="5" key="1">
    <citation type="submission" date="2020-05" db="EMBL/GenBank/DDBJ databases">
        <title>Phylogenomic resolution of chytrid fungi.</title>
        <authorList>
            <person name="Stajich J.E."/>
            <person name="Amses K."/>
            <person name="Simmons R."/>
            <person name="Seto K."/>
            <person name="Myers J."/>
            <person name="Bonds A."/>
            <person name="Quandt C.A."/>
            <person name="Barry K."/>
            <person name="Liu P."/>
            <person name="Grigoriev I."/>
            <person name="Longcore J.E."/>
            <person name="James T.Y."/>
        </authorList>
    </citation>
    <scope>NUCLEOTIDE SEQUENCE</scope>
    <source>
        <strain evidence="5">PLAUS21</strain>
    </source>
</reference>
<evidence type="ECO:0000313" key="6">
    <source>
        <dbReference type="Proteomes" id="UP001210925"/>
    </source>
</evidence>
<dbReference type="Proteomes" id="UP001210925">
    <property type="component" value="Unassembled WGS sequence"/>
</dbReference>
<dbReference type="Pfam" id="PF01399">
    <property type="entry name" value="PCI"/>
    <property type="match status" value="1"/>
</dbReference>
<dbReference type="GO" id="GO:0008541">
    <property type="term" value="C:proteasome regulatory particle, lid subcomplex"/>
    <property type="evidence" value="ECO:0007669"/>
    <property type="project" value="TreeGrafter"/>
</dbReference>
<evidence type="ECO:0000256" key="3">
    <source>
        <dbReference type="SAM" id="Coils"/>
    </source>
</evidence>
<dbReference type="SMART" id="SM00753">
    <property type="entry name" value="PAM"/>
    <property type="match status" value="1"/>
</dbReference>
<comment type="similarity">
    <text evidence="1">Belongs to the proteasome subunit S3 family.</text>
</comment>
<sequence length="453" mass="51695">MSGENQEMQIDKPHESILKDIEFTITLLERSVSSLETRFASRALRKTSSYRHLLTPEILKIVIDTYVFDSVLNKQLCSSIGVEFTLPSGKQRVPEIELFVGYLVVVYLSDQKQHQVGITTVTDLIERSRTFNRRTLDPIQAKLFFFFSHFHDSNGNLAQIQSFATLLNILLKIYLTLNLIDQADKLVSKAVFPETVGNNQFARYMYYLGRIKAIQLDYSTSHRHLLQAIRKAPQTPAAVGFQQTANKLSIIVQLLMGEIPERSLFRQESLRKALVPYLQITQAVREGDLGKFQDALAKHSDVFHADKNMTLILRLRHNVIKTGVRRISLSYSKISLKDICIKLQLDCEEDAEYIVAKAIRDGVIDATIDHESGSMKSNEIIDIYSTTEPQNAFNQRINFCLNLHNESVQAMRFPHGAHKKELAKAAELLEQERQFAKNIIDSEMDEDSDIGEF</sequence>
<dbReference type="InterPro" id="IPR013586">
    <property type="entry name" value="PSMD3_C"/>
</dbReference>
<dbReference type="AlphaFoldDB" id="A0AAD5ULV6"/>